<dbReference type="Proteomes" id="UP000184073">
    <property type="component" value="Unassembled WGS sequence"/>
</dbReference>
<organism evidence="1 2">
    <name type="scientific">Aspergillus versicolor CBS 583.65</name>
    <dbReference type="NCBI Taxonomy" id="1036611"/>
    <lineage>
        <taxon>Eukaryota</taxon>
        <taxon>Fungi</taxon>
        <taxon>Dikarya</taxon>
        <taxon>Ascomycota</taxon>
        <taxon>Pezizomycotina</taxon>
        <taxon>Eurotiomycetes</taxon>
        <taxon>Eurotiomycetidae</taxon>
        <taxon>Eurotiales</taxon>
        <taxon>Aspergillaceae</taxon>
        <taxon>Aspergillus</taxon>
        <taxon>Aspergillus subgen. Nidulantes</taxon>
    </lineage>
</organism>
<sequence>MLVRLLPQYGPPTDWSHQVAQEYMLGLEQAAMGFVEDVMRQDRAEIAAARQLLMLRQSCDRK</sequence>
<dbReference type="EMBL" id="KV878130">
    <property type="protein sequence ID" value="OJJ03357.1"/>
    <property type="molecule type" value="Genomic_DNA"/>
</dbReference>
<dbReference type="GeneID" id="63728189"/>
<proteinExistence type="predicted"/>
<reference evidence="2" key="1">
    <citation type="journal article" date="2017" name="Genome Biol.">
        <title>Comparative genomics reveals high biological diversity and specific adaptations in the industrially and medically important fungal genus Aspergillus.</title>
        <authorList>
            <person name="de Vries R.P."/>
            <person name="Riley R."/>
            <person name="Wiebenga A."/>
            <person name="Aguilar-Osorio G."/>
            <person name="Amillis S."/>
            <person name="Uchima C.A."/>
            <person name="Anderluh G."/>
            <person name="Asadollahi M."/>
            <person name="Askin M."/>
            <person name="Barry K."/>
            <person name="Battaglia E."/>
            <person name="Bayram O."/>
            <person name="Benocci T."/>
            <person name="Braus-Stromeyer S.A."/>
            <person name="Caldana C."/>
            <person name="Canovas D."/>
            <person name="Cerqueira G.C."/>
            <person name="Chen F."/>
            <person name="Chen W."/>
            <person name="Choi C."/>
            <person name="Clum A."/>
            <person name="Dos Santos R.A."/>
            <person name="Damasio A.R."/>
            <person name="Diallinas G."/>
            <person name="Emri T."/>
            <person name="Fekete E."/>
            <person name="Flipphi M."/>
            <person name="Freyberg S."/>
            <person name="Gallo A."/>
            <person name="Gournas C."/>
            <person name="Habgood R."/>
            <person name="Hainaut M."/>
            <person name="Harispe M.L."/>
            <person name="Henrissat B."/>
            <person name="Hilden K.S."/>
            <person name="Hope R."/>
            <person name="Hossain A."/>
            <person name="Karabika E."/>
            <person name="Karaffa L."/>
            <person name="Karanyi Z."/>
            <person name="Krasevec N."/>
            <person name="Kuo A."/>
            <person name="Kusch H."/>
            <person name="LaButti K."/>
            <person name="Lagendijk E.L."/>
            <person name="Lapidus A."/>
            <person name="Levasseur A."/>
            <person name="Lindquist E."/>
            <person name="Lipzen A."/>
            <person name="Logrieco A.F."/>
            <person name="MacCabe A."/>
            <person name="Maekelae M.R."/>
            <person name="Malavazi I."/>
            <person name="Melin P."/>
            <person name="Meyer V."/>
            <person name="Mielnichuk N."/>
            <person name="Miskei M."/>
            <person name="Molnar A.P."/>
            <person name="Mule G."/>
            <person name="Ngan C.Y."/>
            <person name="Orejas M."/>
            <person name="Orosz E."/>
            <person name="Ouedraogo J.P."/>
            <person name="Overkamp K.M."/>
            <person name="Park H.-S."/>
            <person name="Perrone G."/>
            <person name="Piumi F."/>
            <person name="Punt P.J."/>
            <person name="Ram A.F."/>
            <person name="Ramon A."/>
            <person name="Rauscher S."/>
            <person name="Record E."/>
            <person name="Riano-Pachon D.M."/>
            <person name="Robert V."/>
            <person name="Roehrig J."/>
            <person name="Ruller R."/>
            <person name="Salamov A."/>
            <person name="Salih N.S."/>
            <person name="Samson R.A."/>
            <person name="Sandor E."/>
            <person name="Sanguinetti M."/>
            <person name="Schuetze T."/>
            <person name="Sepcic K."/>
            <person name="Shelest E."/>
            <person name="Sherlock G."/>
            <person name="Sophianopoulou V."/>
            <person name="Squina F.M."/>
            <person name="Sun H."/>
            <person name="Susca A."/>
            <person name="Todd R.B."/>
            <person name="Tsang A."/>
            <person name="Unkles S.E."/>
            <person name="van de Wiele N."/>
            <person name="van Rossen-Uffink D."/>
            <person name="Oliveira J.V."/>
            <person name="Vesth T.C."/>
            <person name="Visser J."/>
            <person name="Yu J.-H."/>
            <person name="Zhou M."/>
            <person name="Andersen M.R."/>
            <person name="Archer D.B."/>
            <person name="Baker S.E."/>
            <person name="Benoit I."/>
            <person name="Brakhage A.A."/>
            <person name="Braus G.H."/>
            <person name="Fischer R."/>
            <person name="Frisvad J.C."/>
            <person name="Goldman G.H."/>
            <person name="Houbraken J."/>
            <person name="Oakley B."/>
            <person name="Pocsi I."/>
            <person name="Scazzocchio C."/>
            <person name="Seiboth B."/>
            <person name="vanKuyk P.A."/>
            <person name="Wortman J."/>
            <person name="Dyer P.S."/>
            <person name="Grigoriev I.V."/>
        </authorList>
    </citation>
    <scope>NUCLEOTIDE SEQUENCE [LARGE SCALE GENOMIC DNA]</scope>
    <source>
        <strain evidence="2">CBS 583.65</strain>
    </source>
</reference>
<evidence type="ECO:0000313" key="1">
    <source>
        <dbReference type="EMBL" id="OJJ03357.1"/>
    </source>
</evidence>
<dbReference type="STRING" id="1036611.A0A1L9PP87"/>
<dbReference type="VEuPathDB" id="FungiDB:ASPVEDRAFT_42870"/>
<protein>
    <submittedName>
        <fullName evidence="1">Uncharacterized protein</fullName>
    </submittedName>
</protein>
<evidence type="ECO:0000313" key="2">
    <source>
        <dbReference type="Proteomes" id="UP000184073"/>
    </source>
</evidence>
<gene>
    <name evidence="1" type="ORF">ASPVEDRAFT_42870</name>
</gene>
<name>A0A1L9PP87_ASPVE</name>
<accession>A0A1L9PP87</accession>
<dbReference type="RefSeq" id="XP_040669119.1">
    <property type="nucleotide sequence ID" value="XM_040812678.1"/>
</dbReference>
<keyword evidence="2" id="KW-1185">Reference proteome</keyword>
<dbReference type="AlphaFoldDB" id="A0A1L9PP87"/>